<dbReference type="Gene3D" id="3.40.30.10">
    <property type="entry name" value="Glutaredoxin"/>
    <property type="match status" value="1"/>
</dbReference>
<dbReference type="PANTHER" id="PTHR43968">
    <property type="match status" value="1"/>
</dbReference>
<gene>
    <name evidence="2" type="ORF">GCM10008111_12600</name>
</gene>
<dbReference type="SUPFAM" id="SSF47616">
    <property type="entry name" value="GST C-terminal domain-like"/>
    <property type="match status" value="1"/>
</dbReference>
<feature type="domain" description="GST N-terminal" evidence="1">
    <location>
        <begin position="2"/>
        <end position="90"/>
    </location>
</feature>
<dbReference type="Gene3D" id="1.20.1050.10">
    <property type="match status" value="1"/>
</dbReference>
<dbReference type="InterPro" id="IPR040079">
    <property type="entry name" value="Glutathione_S-Trfase"/>
</dbReference>
<dbReference type="SUPFAM" id="SSF52833">
    <property type="entry name" value="Thioredoxin-like"/>
    <property type="match status" value="1"/>
</dbReference>
<dbReference type="InterPro" id="IPR036282">
    <property type="entry name" value="Glutathione-S-Trfase_C_sf"/>
</dbReference>
<dbReference type="InterPro" id="IPR036249">
    <property type="entry name" value="Thioredoxin-like_sf"/>
</dbReference>
<dbReference type="CDD" id="cd03043">
    <property type="entry name" value="GST_N_1"/>
    <property type="match status" value="1"/>
</dbReference>
<dbReference type="Pfam" id="PF13410">
    <property type="entry name" value="GST_C_2"/>
    <property type="match status" value="1"/>
</dbReference>
<dbReference type="Pfam" id="PF13409">
    <property type="entry name" value="GST_N_2"/>
    <property type="match status" value="1"/>
</dbReference>
<name>A0ABQ2WJD8_9ALTE</name>
<evidence type="ECO:0000313" key="3">
    <source>
        <dbReference type="Proteomes" id="UP000634667"/>
    </source>
</evidence>
<dbReference type="Proteomes" id="UP000634667">
    <property type="component" value="Unassembled WGS sequence"/>
</dbReference>
<keyword evidence="3" id="KW-1185">Reference proteome</keyword>
<dbReference type="PROSITE" id="PS50404">
    <property type="entry name" value="GST_NTER"/>
    <property type="match status" value="1"/>
</dbReference>
<comment type="caution">
    <text evidence="2">The sequence shown here is derived from an EMBL/GenBank/DDBJ whole genome shotgun (WGS) entry which is preliminary data.</text>
</comment>
<reference evidence="3" key="1">
    <citation type="journal article" date="2019" name="Int. J. Syst. Evol. Microbiol.">
        <title>The Global Catalogue of Microorganisms (GCM) 10K type strain sequencing project: providing services to taxonomists for standard genome sequencing and annotation.</title>
        <authorList>
            <consortium name="The Broad Institute Genomics Platform"/>
            <consortium name="The Broad Institute Genome Sequencing Center for Infectious Disease"/>
            <person name="Wu L."/>
            <person name="Ma J."/>
        </authorList>
    </citation>
    <scope>NUCLEOTIDE SEQUENCE [LARGE SCALE GENOMIC DNA]</scope>
    <source>
        <strain evidence="3">KCTC 23723</strain>
    </source>
</reference>
<accession>A0ABQ2WJD8</accession>
<sequence>MFELYIANKNYSSWSLRPWLLMQHLSIPFIEQLVTFADDDSFSRFRSFSPSGKVPCLVQHSGLDSELKNTVIWDSLAITEYLYEDYPAVWPADKGARAWARCASAEIHANFNALRTVCSMNCGLRIQLHAQSPALVRDLARLDELLNEGLTKFGGPFLSGPTFTAVDAFYAPVAFRLQSYGIALSAAAMQYINLLLRLPGMQTWYQQALAEPWIDQAHDEEIGQYGNITADLRHGLAQPT</sequence>
<dbReference type="EMBL" id="BMYR01000004">
    <property type="protein sequence ID" value="GGW57918.1"/>
    <property type="molecule type" value="Genomic_DNA"/>
</dbReference>
<evidence type="ECO:0000313" key="2">
    <source>
        <dbReference type="EMBL" id="GGW57918.1"/>
    </source>
</evidence>
<dbReference type="CDD" id="cd03194">
    <property type="entry name" value="GST_C_3"/>
    <property type="match status" value="1"/>
</dbReference>
<organism evidence="2 3">
    <name type="scientific">Alishewanella tabrizica</name>
    <dbReference type="NCBI Taxonomy" id="671278"/>
    <lineage>
        <taxon>Bacteria</taxon>
        <taxon>Pseudomonadati</taxon>
        <taxon>Pseudomonadota</taxon>
        <taxon>Gammaproteobacteria</taxon>
        <taxon>Alteromonadales</taxon>
        <taxon>Alteromonadaceae</taxon>
        <taxon>Alishewanella</taxon>
    </lineage>
</organism>
<evidence type="ECO:0000259" key="1">
    <source>
        <dbReference type="PROSITE" id="PS50404"/>
    </source>
</evidence>
<dbReference type="SFLD" id="SFLDS00019">
    <property type="entry name" value="Glutathione_Transferase_(cytos"/>
    <property type="match status" value="1"/>
</dbReference>
<protein>
    <submittedName>
        <fullName evidence="2">Glutathione S-transferase</fullName>
    </submittedName>
</protein>
<dbReference type="PANTHER" id="PTHR43968:SF6">
    <property type="entry name" value="GLUTATHIONE S-TRANSFERASE OMEGA"/>
    <property type="match status" value="1"/>
</dbReference>
<dbReference type="InterPro" id="IPR050983">
    <property type="entry name" value="GST_Omega/HSP26"/>
</dbReference>
<dbReference type="RefSeq" id="WP_189481622.1">
    <property type="nucleotide sequence ID" value="NZ_BMYR01000004.1"/>
</dbReference>
<dbReference type="InterPro" id="IPR004045">
    <property type="entry name" value="Glutathione_S-Trfase_N"/>
</dbReference>
<proteinExistence type="predicted"/>